<dbReference type="EC" id="2.1.1.171" evidence="3"/>
<protein>
    <submittedName>
        <fullName evidence="3">16S rRNA (Guanine(966)-N(2))-methyltransferase RsmD</fullName>
        <ecNumber evidence="3">2.1.1.171</ecNumber>
    </submittedName>
</protein>
<dbReference type="GO" id="GO:0052913">
    <property type="term" value="F:16S rRNA (guanine(966)-N(2))-methyltransferase activity"/>
    <property type="evidence" value="ECO:0007669"/>
    <property type="project" value="UniProtKB-EC"/>
</dbReference>
<dbReference type="NCBIfam" id="TIGR00095">
    <property type="entry name" value="16S rRNA (guanine(966)-N(2))-methyltransferase RsmD"/>
    <property type="match status" value="1"/>
</dbReference>
<sequence>MRIIAGANRGLKLVDVGGGDIEARLRPTSDRVRESLFNVLNGGAFERPIENANVLDLFAGTGALGLEALSRGARFASFVDNGRVSQKLLRENIRLARRQDQTRVLKCEASSLPEAQEPCSLVFLDPPYGQDLGGAALVSAAAKGWLAEDALIVWEESKPVLAPNGFQRIDTRKYGGTHITFLRYGG</sequence>
<keyword evidence="1 3" id="KW-0489">Methyltransferase</keyword>
<keyword evidence="4" id="KW-1185">Reference proteome</keyword>
<dbReference type="PANTHER" id="PTHR43542">
    <property type="entry name" value="METHYLTRANSFERASE"/>
    <property type="match status" value="1"/>
</dbReference>
<dbReference type="InterPro" id="IPR004398">
    <property type="entry name" value="RNA_MeTrfase_RsmD"/>
</dbReference>
<evidence type="ECO:0000313" key="3">
    <source>
        <dbReference type="EMBL" id="MCV6825885.1"/>
    </source>
</evidence>
<name>A0AAE3LUU5_9RHOB</name>
<accession>A0AAE3LUU5</accession>
<evidence type="ECO:0000313" key="4">
    <source>
        <dbReference type="Proteomes" id="UP001208041"/>
    </source>
</evidence>
<evidence type="ECO:0000256" key="2">
    <source>
        <dbReference type="ARBA" id="ARBA00022679"/>
    </source>
</evidence>
<dbReference type="SUPFAM" id="SSF53335">
    <property type="entry name" value="S-adenosyl-L-methionine-dependent methyltransferases"/>
    <property type="match status" value="1"/>
</dbReference>
<dbReference type="Proteomes" id="UP001208041">
    <property type="component" value="Unassembled WGS sequence"/>
</dbReference>
<dbReference type="PIRSF" id="PIRSF004553">
    <property type="entry name" value="CHP00095"/>
    <property type="match status" value="1"/>
</dbReference>
<comment type="caution">
    <text evidence="3">The sequence shown here is derived from an EMBL/GenBank/DDBJ whole genome shotgun (WGS) entry which is preliminary data.</text>
</comment>
<reference evidence="3" key="1">
    <citation type="submission" date="2022-10" db="EMBL/GenBank/DDBJ databases">
        <authorList>
            <person name="Yue Y."/>
        </authorList>
    </citation>
    <scope>NUCLEOTIDE SEQUENCE</scope>
    <source>
        <strain evidence="3">Z654</strain>
    </source>
</reference>
<keyword evidence="2 3" id="KW-0808">Transferase</keyword>
<dbReference type="PANTHER" id="PTHR43542:SF1">
    <property type="entry name" value="METHYLTRANSFERASE"/>
    <property type="match status" value="1"/>
</dbReference>
<proteinExistence type="predicted"/>
<gene>
    <name evidence="3" type="primary">rsmD</name>
    <name evidence="3" type="ORF">OH136_15085</name>
</gene>
<dbReference type="EMBL" id="JAOYFC010000004">
    <property type="protein sequence ID" value="MCV6825885.1"/>
    <property type="molecule type" value="Genomic_DNA"/>
</dbReference>
<dbReference type="Pfam" id="PF03602">
    <property type="entry name" value="Cons_hypoth95"/>
    <property type="match status" value="1"/>
</dbReference>
<organism evidence="3 4">
    <name type="scientific">Halocynthiibacter halioticoli</name>
    <dbReference type="NCBI Taxonomy" id="2986804"/>
    <lineage>
        <taxon>Bacteria</taxon>
        <taxon>Pseudomonadati</taxon>
        <taxon>Pseudomonadota</taxon>
        <taxon>Alphaproteobacteria</taxon>
        <taxon>Rhodobacterales</taxon>
        <taxon>Paracoccaceae</taxon>
        <taxon>Halocynthiibacter</taxon>
    </lineage>
</organism>
<dbReference type="Gene3D" id="3.40.50.150">
    <property type="entry name" value="Vaccinia Virus protein VP39"/>
    <property type="match status" value="1"/>
</dbReference>
<dbReference type="InterPro" id="IPR029063">
    <property type="entry name" value="SAM-dependent_MTases_sf"/>
</dbReference>
<dbReference type="CDD" id="cd02440">
    <property type="entry name" value="AdoMet_MTases"/>
    <property type="match status" value="1"/>
</dbReference>
<dbReference type="RefSeq" id="WP_263954846.1">
    <property type="nucleotide sequence ID" value="NZ_JAOYFC010000004.1"/>
</dbReference>
<dbReference type="AlphaFoldDB" id="A0AAE3LUU5"/>
<evidence type="ECO:0000256" key="1">
    <source>
        <dbReference type="ARBA" id="ARBA00022603"/>
    </source>
</evidence>